<dbReference type="Proteomes" id="UP001143910">
    <property type="component" value="Unassembled WGS sequence"/>
</dbReference>
<keyword evidence="2" id="KW-1185">Reference proteome</keyword>
<protein>
    <submittedName>
        <fullName evidence="1">Uncharacterized protein</fullName>
    </submittedName>
</protein>
<reference evidence="1" key="1">
    <citation type="submission" date="2022-08" db="EMBL/GenBank/DDBJ databases">
        <title>Genome Sequence of Lecanicillium fungicola.</title>
        <authorList>
            <person name="Buettner E."/>
        </authorList>
    </citation>
    <scope>NUCLEOTIDE SEQUENCE</scope>
    <source>
        <strain evidence="1">Babe33</strain>
    </source>
</reference>
<sequence>MVQAPRARFLRGVTPANPSSTQVYCITLQSPCSGLPFFTNPKLTVSPSRITLLSIASALLNPNSITDQTQTPERQHRSFLTISYANNCYR</sequence>
<name>A0ACC1NCC9_9HYPO</name>
<accession>A0ACC1NCC9</accession>
<gene>
    <name evidence="1" type="ORF">NQ176_g4837</name>
</gene>
<proteinExistence type="predicted"/>
<evidence type="ECO:0000313" key="2">
    <source>
        <dbReference type="Proteomes" id="UP001143910"/>
    </source>
</evidence>
<comment type="caution">
    <text evidence="1">The sequence shown here is derived from an EMBL/GenBank/DDBJ whole genome shotgun (WGS) entry which is preliminary data.</text>
</comment>
<evidence type="ECO:0000313" key="1">
    <source>
        <dbReference type="EMBL" id="KAJ2976630.1"/>
    </source>
</evidence>
<dbReference type="EMBL" id="JANJQO010000559">
    <property type="protein sequence ID" value="KAJ2976630.1"/>
    <property type="molecule type" value="Genomic_DNA"/>
</dbReference>
<organism evidence="1 2">
    <name type="scientific">Zarea fungicola</name>
    <dbReference type="NCBI Taxonomy" id="93591"/>
    <lineage>
        <taxon>Eukaryota</taxon>
        <taxon>Fungi</taxon>
        <taxon>Dikarya</taxon>
        <taxon>Ascomycota</taxon>
        <taxon>Pezizomycotina</taxon>
        <taxon>Sordariomycetes</taxon>
        <taxon>Hypocreomycetidae</taxon>
        <taxon>Hypocreales</taxon>
        <taxon>Cordycipitaceae</taxon>
        <taxon>Zarea</taxon>
    </lineage>
</organism>